<organism evidence="1 2">
    <name type="scientific">Juglans regia</name>
    <name type="common">English walnut</name>
    <dbReference type="NCBI Taxonomy" id="51240"/>
    <lineage>
        <taxon>Eukaryota</taxon>
        <taxon>Viridiplantae</taxon>
        <taxon>Streptophyta</taxon>
        <taxon>Embryophyta</taxon>
        <taxon>Tracheophyta</taxon>
        <taxon>Spermatophyta</taxon>
        <taxon>Magnoliopsida</taxon>
        <taxon>eudicotyledons</taxon>
        <taxon>Gunneridae</taxon>
        <taxon>Pentapetalae</taxon>
        <taxon>rosids</taxon>
        <taxon>fabids</taxon>
        <taxon>Fagales</taxon>
        <taxon>Juglandaceae</taxon>
        <taxon>Juglans</taxon>
    </lineage>
</organism>
<dbReference type="Gene3D" id="3.30.70.270">
    <property type="match status" value="1"/>
</dbReference>
<sequence length="118" mass="13690">MALAELKELKTQLQELLRIKDKDVPKAAFRSRYEHYEFKVFQPFLDSFMVVFIDVILVYSQDSEDHANHLLLVLGKLQEHQLYAKLANASSGLMKSSSLGMSSLRRVWLQILVKSMQF</sequence>
<dbReference type="SUPFAM" id="SSF56672">
    <property type="entry name" value="DNA/RNA polymerases"/>
    <property type="match status" value="1"/>
</dbReference>
<gene>
    <name evidence="2" type="primary">LOC118348010</name>
</gene>
<dbReference type="PANTHER" id="PTHR24559:SF444">
    <property type="entry name" value="REVERSE TRANSCRIPTASE DOMAIN-CONTAINING PROTEIN"/>
    <property type="match status" value="1"/>
</dbReference>
<keyword evidence="1" id="KW-1185">Reference proteome</keyword>
<accession>A0A6P9EKT8</accession>
<name>A0A6P9EKT8_JUGRE</name>
<dbReference type="InterPro" id="IPR043128">
    <property type="entry name" value="Rev_trsase/Diguanyl_cyclase"/>
</dbReference>
<dbReference type="AlphaFoldDB" id="A0A6P9EKT8"/>
<evidence type="ECO:0000313" key="1">
    <source>
        <dbReference type="Proteomes" id="UP000235220"/>
    </source>
</evidence>
<reference evidence="2" key="1">
    <citation type="submission" date="2025-08" db="UniProtKB">
        <authorList>
            <consortium name="RefSeq"/>
        </authorList>
    </citation>
    <scope>IDENTIFICATION</scope>
    <source>
        <tissue evidence="2">Leaves</tissue>
    </source>
</reference>
<evidence type="ECO:0000313" key="2">
    <source>
        <dbReference type="RefSeq" id="XP_035544628.1"/>
    </source>
</evidence>
<dbReference type="KEGG" id="jre:118348010"/>
<dbReference type="InterPro" id="IPR053134">
    <property type="entry name" value="RNA-dir_DNA_polymerase"/>
</dbReference>
<dbReference type="RefSeq" id="XP_035544628.1">
    <property type="nucleotide sequence ID" value="XM_035688735.1"/>
</dbReference>
<dbReference type="InterPro" id="IPR043502">
    <property type="entry name" value="DNA/RNA_pol_sf"/>
</dbReference>
<dbReference type="InParanoid" id="A0A6P9EKT8"/>
<proteinExistence type="predicted"/>
<protein>
    <submittedName>
        <fullName evidence="2">Uncharacterized protein LOC118348010</fullName>
    </submittedName>
</protein>
<dbReference type="GeneID" id="118348010"/>
<dbReference type="PANTHER" id="PTHR24559">
    <property type="entry name" value="TRANSPOSON TY3-I GAG-POL POLYPROTEIN"/>
    <property type="match status" value="1"/>
</dbReference>
<dbReference type="OrthoDB" id="1686402at2759"/>
<dbReference type="Proteomes" id="UP000235220">
    <property type="component" value="Chromosome 3"/>
</dbReference>